<feature type="active site" evidence="5">
    <location>
        <position position="36"/>
    </location>
</feature>
<dbReference type="InterPro" id="IPR036046">
    <property type="entry name" value="Acylphosphatase-like_dom_sf"/>
</dbReference>
<dbReference type="PANTHER" id="PTHR47268">
    <property type="entry name" value="ACYLPHOSPHATASE"/>
    <property type="match status" value="1"/>
</dbReference>
<evidence type="ECO:0000256" key="3">
    <source>
        <dbReference type="ARBA" id="ARBA00015991"/>
    </source>
</evidence>
<keyword evidence="5 6" id="KW-0378">Hydrolase</keyword>
<feature type="domain" description="Acylphosphatase-like" evidence="8">
    <location>
        <begin position="3"/>
        <end position="89"/>
    </location>
</feature>
<keyword evidence="10" id="KW-1185">Reference proteome</keyword>
<evidence type="ECO:0000256" key="6">
    <source>
        <dbReference type="RuleBase" id="RU000553"/>
    </source>
</evidence>
<evidence type="ECO:0000313" key="9">
    <source>
        <dbReference type="EMBL" id="MBU9735136.1"/>
    </source>
</evidence>
<dbReference type="PROSITE" id="PS00150">
    <property type="entry name" value="ACYLPHOSPHATASE_1"/>
    <property type="match status" value="1"/>
</dbReference>
<feature type="active site" evidence="5">
    <location>
        <position position="18"/>
    </location>
</feature>
<dbReference type="PROSITE" id="PS00151">
    <property type="entry name" value="ACYLPHOSPHATASE_2"/>
    <property type="match status" value="1"/>
</dbReference>
<evidence type="ECO:0000256" key="2">
    <source>
        <dbReference type="ARBA" id="ARBA00012150"/>
    </source>
</evidence>
<reference evidence="9" key="1">
    <citation type="submission" date="2021-06" db="EMBL/GenBank/DDBJ databases">
        <title>Description of novel taxa of the family Lachnospiraceae.</title>
        <authorList>
            <person name="Chaplin A.V."/>
            <person name="Sokolova S.R."/>
            <person name="Pikina A.P."/>
            <person name="Korzhanova M."/>
            <person name="Belova V."/>
            <person name="Korostin D."/>
            <person name="Efimov B.A."/>
        </authorList>
    </citation>
    <scope>NUCLEOTIDE SEQUENCE</scope>
    <source>
        <strain evidence="9">ASD5720</strain>
    </source>
</reference>
<dbReference type="EC" id="3.6.1.7" evidence="2 5"/>
<evidence type="ECO:0000259" key="8">
    <source>
        <dbReference type="PROSITE" id="PS51160"/>
    </source>
</evidence>
<comment type="catalytic activity">
    <reaction evidence="4 5 6">
        <text>an acyl phosphate + H2O = a carboxylate + phosphate + H(+)</text>
        <dbReference type="Rhea" id="RHEA:14965"/>
        <dbReference type="ChEBI" id="CHEBI:15377"/>
        <dbReference type="ChEBI" id="CHEBI:15378"/>
        <dbReference type="ChEBI" id="CHEBI:29067"/>
        <dbReference type="ChEBI" id="CHEBI:43474"/>
        <dbReference type="ChEBI" id="CHEBI:59918"/>
        <dbReference type="EC" id="3.6.1.7"/>
    </reaction>
</comment>
<evidence type="ECO:0000256" key="1">
    <source>
        <dbReference type="ARBA" id="ARBA00005614"/>
    </source>
</evidence>
<dbReference type="InterPro" id="IPR020456">
    <property type="entry name" value="Acylphosphatase"/>
</dbReference>
<evidence type="ECO:0000256" key="7">
    <source>
        <dbReference type="RuleBase" id="RU004168"/>
    </source>
</evidence>
<dbReference type="SUPFAM" id="SSF54975">
    <property type="entry name" value="Acylphosphatase/BLUF domain-like"/>
    <property type="match status" value="1"/>
</dbReference>
<comment type="similarity">
    <text evidence="1 7">Belongs to the acylphosphatase family.</text>
</comment>
<dbReference type="PANTHER" id="PTHR47268:SF4">
    <property type="entry name" value="ACYLPHOSPHATASE"/>
    <property type="match status" value="1"/>
</dbReference>
<dbReference type="Gene3D" id="3.30.70.100">
    <property type="match status" value="1"/>
</dbReference>
<dbReference type="GO" id="GO:0003998">
    <property type="term" value="F:acylphosphatase activity"/>
    <property type="evidence" value="ECO:0007669"/>
    <property type="project" value="UniProtKB-EC"/>
</dbReference>
<dbReference type="Pfam" id="PF00708">
    <property type="entry name" value="Acylphosphatase"/>
    <property type="match status" value="1"/>
</dbReference>
<dbReference type="Proteomes" id="UP000712157">
    <property type="component" value="Unassembled WGS sequence"/>
</dbReference>
<evidence type="ECO:0000313" key="10">
    <source>
        <dbReference type="Proteomes" id="UP000712157"/>
    </source>
</evidence>
<dbReference type="AlphaFoldDB" id="A0A949NCR0"/>
<dbReference type="InterPro" id="IPR017968">
    <property type="entry name" value="Acylphosphatase_CS"/>
</dbReference>
<sequence length="89" mass="10304">MIRKHLYVMGRVQGVGFRFFAQRQAAAFHLSGYVQNLDNGMVELEIQGEPEDIEKFLLAVSRGTTWIQPERIWQEDMPVTPESGFYRKG</sequence>
<protein>
    <recommendedName>
        <fullName evidence="3 5">Acylphosphatase</fullName>
        <ecNumber evidence="2 5">3.6.1.7</ecNumber>
    </recommendedName>
</protein>
<dbReference type="RefSeq" id="WP_158346732.1">
    <property type="nucleotide sequence ID" value="NZ_JAHQCW010000001.1"/>
</dbReference>
<name>A0A949NCR0_9FIRM</name>
<dbReference type="InterPro" id="IPR001792">
    <property type="entry name" value="Acylphosphatase-like_dom"/>
</dbReference>
<dbReference type="EMBL" id="JAHQCW010000001">
    <property type="protein sequence ID" value="MBU9735136.1"/>
    <property type="molecule type" value="Genomic_DNA"/>
</dbReference>
<dbReference type="PROSITE" id="PS51160">
    <property type="entry name" value="ACYLPHOSPHATASE_3"/>
    <property type="match status" value="1"/>
</dbReference>
<accession>A0A949NCR0</accession>
<gene>
    <name evidence="9" type="ORF">KTH89_01210</name>
</gene>
<organism evidence="9 10">
    <name type="scientific">Diplocloster agilis</name>
    <dbReference type="NCBI Taxonomy" id="2850323"/>
    <lineage>
        <taxon>Bacteria</taxon>
        <taxon>Bacillati</taxon>
        <taxon>Bacillota</taxon>
        <taxon>Clostridia</taxon>
        <taxon>Lachnospirales</taxon>
        <taxon>Lachnospiraceae</taxon>
        <taxon>Diplocloster</taxon>
    </lineage>
</organism>
<proteinExistence type="inferred from homology"/>
<evidence type="ECO:0000256" key="4">
    <source>
        <dbReference type="ARBA" id="ARBA00047645"/>
    </source>
</evidence>
<evidence type="ECO:0000256" key="5">
    <source>
        <dbReference type="PROSITE-ProRule" id="PRU00520"/>
    </source>
</evidence>
<comment type="caution">
    <text evidence="9">The sequence shown here is derived from an EMBL/GenBank/DDBJ whole genome shotgun (WGS) entry which is preliminary data.</text>
</comment>